<reference evidence="6 7" key="1">
    <citation type="journal article" date="2016" name="Mol. Biol. Evol.">
        <title>Comparative Genomics of Early-Diverging Mushroom-Forming Fungi Provides Insights into the Origins of Lignocellulose Decay Capabilities.</title>
        <authorList>
            <person name="Nagy L.G."/>
            <person name="Riley R."/>
            <person name="Tritt A."/>
            <person name="Adam C."/>
            <person name="Daum C."/>
            <person name="Floudas D."/>
            <person name="Sun H."/>
            <person name="Yadav J.S."/>
            <person name="Pangilinan J."/>
            <person name="Larsson K.H."/>
            <person name="Matsuura K."/>
            <person name="Barry K."/>
            <person name="Labutti K."/>
            <person name="Kuo R."/>
            <person name="Ohm R.A."/>
            <person name="Bhattacharya S.S."/>
            <person name="Shirouzu T."/>
            <person name="Yoshinaga Y."/>
            <person name="Martin F.M."/>
            <person name="Grigoriev I.V."/>
            <person name="Hibbett D.S."/>
        </authorList>
    </citation>
    <scope>NUCLEOTIDE SEQUENCE [LARGE SCALE GENOMIC DNA]</scope>
    <source>
        <strain evidence="6 7">CBS 109695</strain>
    </source>
</reference>
<keyword evidence="2" id="KW-0285">Flavoprotein</keyword>
<gene>
    <name evidence="6" type="ORF">FIBSPDRAFT_818902</name>
</gene>
<name>A0A166QBH9_9AGAM</name>
<evidence type="ECO:0000256" key="3">
    <source>
        <dbReference type="ARBA" id="ARBA00022827"/>
    </source>
</evidence>
<accession>A0A166QBH9</accession>
<dbReference type="Pfam" id="PF00743">
    <property type="entry name" value="FMO-like"/>
    <property type="match status" value="2"/>
</dbReference>
<evidence type="ECO:0000256" key="1">
    <source>
        <dbReference type="ARBA" id="ARBA00009183"/>
    </source>
</evidence>
<dbReference type="STRING" id="436010.A0A166QBH9"/>
<dbReference type="InterPro" id="IPR050346">
    <property type="entry name" value="FMO-like"/>
</dbReference>
<keyword evidence="7" id="KW-1185">Reference proteome</keyword>
<dbReference type="GO" id="GO:0050660">
    <property type="term" value="F:flavin adenine dinucleotide binding"/>
    <property type="evidence" value="ECO:0007669"/>
    <property type="project" value="InterPro"/>
</dbReference>
<comment type="similarity">
    <text evidence="1">Belongs to the FMO family.</text>
</comment>
<evidence type="ECO:0000313" key="6">
    <source>
        <dbReference type="EMBL" id="KZP26967.1"/>
    </source>
</evidence>
<dbReference type="GO" id="GO:0004499">
    <property type="term" value="F:N,N-dimethylaniline monooxygenase activity"/>
    <property type="evidence" value="ECO:0007669"/>
    <property type="project" value="InterPro"/>
</dbReference>
<dbReference type="SUPFAM" id="SSF51905">
    <property type="entry name" value="FAD/NAD(P)-binding domain"/>
    <property type="match status" value="1"/>
</dbReference>
<evidence type="ECO:0000313" key="7">
    <source>
        <dbReference type="Proteomes" id="UP000076532"/>
    </source>
</evidence>
<proteinExistence type="inferred from homology"/>
<protein>
    <submittedName>
        <fullName evidence="6">FAD/NAD(P)-binding domain-containing protein</fullName>
    </submittedName>
</protein>
<dbReference type="OrthoDB" id="66881at2759"/>
<evidence type="ECO:0000256" key="5">
    <source>
        <dbReference type="ARBA" id="ARBA00023002"/>
    </source>
</evidence>
<dbReference type="Gene3D" id="3.50.50.60">
    <property type="entry name" value="FAD/NAD(P)-binding domain"/>
    <property type="match status" value="2"/>
</dbReference>
<dbReference type="InterPro" id="IPR020946">
    <property type="entry name" value="Flavin_mOase-like"/>
</dbReference>
<sequence length="479" mass="53525">MQLMPDIRLDSDPEDRDIKRICIIGAGAAGLTALKVIMDREEYKCGKWKPVVYEAREDIGGIWLPAPPVGNPPVTPLYDSLTTNLPHPVMAFSDFLFPPSTNLFPPASTVLTYLKSYAQHFHLRSHICFNTSVETLLWNPESTMWNAKLSVDDISLDFDHVMVCNGRYRVPSYPGIPGLSTWLDQGKAIHSVYYRHPRELGKTVLVVGGGPSGNDISADLCQTSRTVIRSIKKPVTEAEENQTIIRRGKLVGLTDSGQAIFEDGSRESIDFCILATGYRMSFPFCTADDVRIGLPPPPPALPSHIYISEHHMFPLAKHIFPIQSTFPATSIVFMGLMKFTSTFPTLEAQAHQVVQVFADPDSLNLEKEALDVAGYYQELADIHGNDPRAIAKAWHVIEKTQYTYRDELWAGSRPPIVVTAWQREMQEARNILRSAWVALEKTGKAAEWVQGVGEGGVDEWVDMMKRLLKHAEHSSEIIV</sequence>
<dbReference type="InterPro" id="IPR036188">
    <property type="entry name" value="FAD/NAD-bd_sf"/>
</dbReference>
<dbReference type="GO" id="GO:0050661">
    <property type="term" value="F:NADP binding"/>
    <property type="evidence" value="ECO:0007669"/>
    <property type="project" value="InterPro"/>
</dbReference>
<organism evidence="6 7">
    <name type="scientific">Athelia psychrophila</name>
    <dbReference type="NCBI Taxonomy" id="1759441"/>
    <lineage>
        <taxon>Eukaryota</taxon>
        <taxon>Fungi</taxon>
        <taxon>Dikarya</taxon>
        <taxon>Basidiomycota</taxon>
        <taxon>Agaricomycotina</taxon>
        <taxon>Agaricomycetes</taxon>
        <taxon>Agaricomycetidae</taxon>
        <taxon>Atheliales</taxon>
        <taxon>Atheliaceae</taxon>
        <taxon>Athelia</taxon>
    </lineage>
</organism>
<keyword evidence="4" id="KW-0521">NADP</keyword>
<dbReference type="Proteomes" id="UP000076532">
    <property type="component" value="Unassembled WGS sequence"/>
</dbReference>
<dbReference type="PRINTS" id="PR00370">
    <property type="entry name" value="FMOXYGENASE"/>
</dbReference>
<evidence type="ECO:0000256" key="2">
    <source>
        <dbReference type="ARBA" id="ARBA00022630"/>
    </source>
</evidence>
<dbReference type="InterPro" id="IPR000960">
    <property type="entry name" value="Flavin_mOase"/>
</dbReference>
<dbReference type="EMBL" id="KV417511">
    <property type="protein sequence ID" value="KZP26967.1"/>
    <property type="molecule type" value="Genomic_DNA"/>
</dbReference>
<keyword evidence="5" id="KW-0560">Oxidoreductase</keyword>
<evidence type="ECO:0000256" key="4">
    <source>
        <dbReference type="ARBA" id="ARBA00022857"/>
    </source>
</evidence>
<dbReference type="AlphaFoldDB" id="A0A166QBH9"/>
<dbReference type="PANTHER" id="PTHR23023">
    <property type="entry name" value="DIMETHYLANILINE MONOOXYGENASE"/>
    <property type="match status" value="1"/>
</dbReference>
<keyword evidence="3" id="KW-0274">FAD</keyword>